<feature type="compositionally biased region" description="Acidic residues" evidence="3">
    <location>
        <begin position="680"/>
        <end position="691"/>
    </location>
</feature>
<name>A0A4Y7Q5V1_9AGAM</name>
<accession>A0A4Y7Q5V1</accession>
<feature type="compositionally biased region" description="Low complexity" evidence="3">
    <location>
        <begin position="755"/>
        <end position="771"/>
    </location>
</feature>
<evidence type="ECO:0000313" key="5">
    <source>
        <dbReference type="EMBL" id="TDL22795.1"/>
    </source>
</evidence>
<feature type="compositionally biased region" description="Basic and acidic residues" evidence="3">
    <location>
        <begin position="534"/>
        <end position="554"/>
    </location>
</feature>
<proteinExistence type="predicted"/>
<dbReference type="AlphaFoldDB" id="A0A4Y7Q5V1"/>
<dbReference type="GO" id="GO:0005634">
    <property type="term" value="C:nucleus"/>
    <property type="evidence" value="ECO:0007669"/>
    <property type="project" value="UniProtKB-SubCell"/>
</dbReference>
<feature type="region of interest" description="Disordered" evidence="3">
    <location>
        <begin position="427"/>
        <end position="448"/>
    </location>
</feature>
<protein>
    <recommendedName>
        <fullName evidence="4">ELYS-like domain-containing protein</fullName>
    </recommendedName>
</protein>
<feature type="compositionally biased region" description="Basic and acidic residues" evidence="3">
    <location>
        <begin position="717"/>
        <end position="727"/>
    </location>
</feature>
<dbReference type="Pfam" id="PF13934">
    <property type="entry name" value="ELYS"/>
    <property type="match status" value="1"/>
</dbReference>
<keyword evidence="2" id="KW-0539">Nucleus</keyword>
<sequence length="771" mass="84849">MDIDEVLSEQPKDLLSLFDITPEQFPWRDSRPEEIQSRRSLMSKELFFDILLEVGGITNPETVYPPTDVVSLRHLLDVLAGATYDSMKRDCLVFYLLKWHGDGREMKYADDKCISPHYVAIADAYWHLDTGVNLRRAISLLSDARIVKDYSSKIIETLMLSKESNLLLLKYVRTCKPALTERQDIKAYFLAIAESNMMEAWQYQRTFQEKSDTRDQLIRDLLEWSVTPTPRVNPITQLLSLPFSSYEESVVQNYAVTPPSHISAPSIANLRDLVCVRMIQSCKYTEAVKFDRRFPTRSSTSKGTWSAQRRRMVAEILAALPASERVMLEQEVERQEPIQSKLPSLGSAGSWSSISGGSDLGMSWEHVGPKAKDSNVRIAPRPSNGVASPATPSIFDRSKTRPGRQSIAQVVSSSSSNLAMSQSIFTPGASTSSANRQPPPLSAQSTLLSQSTSQPLSFSSQLSFSPSAFTLSSSTNNLHTSQLPQLAASSSTATVNGTPKSNAFMTRNAFYEPPTVERPAVNGFHIAPEETEVQTDRRSPELQPAQKEEERPVNGDDSAVERQPSMQKSMEMDGGPGESDREDLGYSLFGTAEPTQPKPKRTSKKPSGRTRGRSQQQMPPGAFVPDSDEEQPTAPVAKAAPVRPPPPAQTHDAGKKRNTRKRAASPDQSPKLSIPGALFSEEEDDEDDDDIGPLPPKPMRGSRKGGRSSKTSSRASSVHEDDVETGRTVRRSSRLSTASSPTEAKASSRPRKSTRTTGAGATATGRSTKKR</sequence>
<feature type="compositionally biased region" description="Basic residues" evidence="3">
    <location>
        <begin position="598"/>
        <end position="612"/>
    </location>
</feature>
<reference evidence="5 6" key="1">
    <citation type="submission" date="2018-06" db="EMBL/GenBank/DDBJ databases">
        <title>A transcriptomic atlas of mushroom development highlights an independent origin of complex multicellularity.</title>
        <authorList>
            <consortium name="DOE Joint Genome Institute"/>
            <person name="Krizsan K."/>
            <person name="Almasi E."/>
            <person name="Merenyi Z."/>
            <person name="Sahu N."/>
            <person name="Viragh M."/>
            <person name="Koszo T."/>
            <person name="Mondo S."/>
            <person name="Kiss B."/>
            <person name="Balint B."/>
            <person name="Kues U."/>
            <person name="Barry K."/>
            <person name="Hegedus J.C."/>
            <person name="Henrissat B."/>
            <person name="Johnson J."/>
            <person name="Lipzen A."/>
            <person name="Ohm R."/>
            <person name="Nagy I."/>
            <person name="Pangilinan J."/>
            <person name="Yan J."/>
            <person name="Xiong Y."/>
            <person name="Grigoriev I.V."/>
            <person name="Hibbett D.S."/>
            <person name="Nagy L.G."/>
        </authorList>
    </citation>
    <scope>NUCLEOTIDE SEQUENCE [LARGE SCALE GENOMIC DNA]</scope>
    <source>
        <strain evidence="5 6">SZMC22713</strain>
    </source>
</reference>
<keyword evidence="6" id="KW-1185">Reference proteome</keyword>
<dbReference type="OrthoDB" id="20729at2759"/>
<comment type="subcellular location">
    <subcellularLocation>
        <location evidence="1">Nucleus</location>
    </subcellularLocation>
</comment>
<feature type="compositionally biased region" description="Basic residues" evidence="3">
    <location>
        <begin position="654"/>
        <end position="663"/>
    </location>
</feature>
<evidence type="ECO:0000256" key="3">
    <source>
        <dbReference type="SAM" id="MobiDB-lite"/>
    </source>
</evidence>
<feature type="region of interest" description="Disordered" evidence="3">
    <location>
        <begin position="528"/>
        <end position="771"/>
    </location>
</feature>
<feature type="region of interest" description="Disordered" evidence="3">
    <location>
        <begin position="362"/>
        <end position="414"/>
    </location>
</feature>
<evidence type="ECO:0000259" key="4">
    <source>
        <dbReference type="Pfam" id="PF13934"/>
    </source>
</evidence>
<dbReference type="STRING" id="50990.A0A4Y7Q5V1"/>
<evidence type="ECO:0000256" key="2">
    <source>
        <dbReference type="ARBA" id="ARBA00023242"/>
    </source>
</evidence>
<dbReference type="EMBL" id="ML170173">
    <property type="protein sequence ID" value="TDL22795.1"/>
    <property type="molecule type" value="Genomic_DNA"/>
</dbReference>
<dbReference type="VEuPathDB" id="FungiDB:BD410DRAFT_769761"/>
<organism evidence="5 6">
    <name type="scientific">Rickenella mellea</name>
    <dbReference type="NCBI Taxonomy" id="50990"/>
    <lineage>
        <taxon>Eukaryota</taxon>
        <taxon>Fungi</taxon>
        <taxon>Dikarya</taxon>
        <taxon>Basidiomycota</taxon>
        <taxon>Agaricomycotina</taxon>
        <taxon>Agaricomycetes</taxon>
        <taxon>Hymenochaetales</taxon>
        <taxon>Rickenellaceae</taxon>
        <taxon>Rickenella</taxon>
    </lineage>
</organism>
<feature type="compositionally biased region" description="Low complexity" evidence="3">
    <location>
        <begin position="632"/>
        <end position="641"/>
    </location>
</feature>
<dbReference type="Proteomes" id="UP000294933">
    <property type="component" value="Unassembled WGS sequence"/>
</dbReference>
<dbReference type="InterPro" id="IPR025151">
    <property type="entry name" value="ELYS_dom"/>
</dbReference>
<gene>
    <name evidence="5" type="ORF">BD410DRAFT_769761</name>
</gene>
<evidence type="ECO:0000313" key="6">
    <source>
        <dbReference type="Proteomes" id="UP000294933"/>
    </source>
</evidence>
<evidence type="ECO:0000256" key="1">
    <source>
        <dbReference type="ARBA" id="ARBA00004123"/>
    </source>
</evidence>
<feature type="domain" description="ELYS-like" evidence="4">
    <location>
        <begin position="46"/>
        <end position="255"/>
    </location>
</feature>